<protein>
    <recommendedName>
        <fullName evidence="8">GTD-binding domain-containing protein</fullName>
    </recommendedName>
</protein>
<keyword evidence="10" id="KW-1185">Reference proteome</keyword>
<feature type="compositionally biased region" description="Basic and acidic residues" evidence="6">
    <location>
        <begin position="204"/>
        <end position="215"/>
    </location>
</feature>
<evidence type="ECO:0000259" key="8">
    <source>
        <dbReference type="PROSITE" id="PS51775"/>
    </source>
</evidence>
<evidence type="ECO:0000256" key="3">
    <source>
        <dbReference type="ARBA" id="ARBA00022989"/>
    </source>
</evidence>
<dbReference type="AlphaFoldDB" id="A0A0D3FE70"/>
<feature type="compositionally biased region" description="Polar residues" evidence="6">
    <location>
        <begin position="667"/>
        <end position="684"/>
    </location>
</feature>
<dbReference type="PANTHER" id="PTHR31448">
    <property type="entry name" value="MYOSIN-BINDING PROTEIN 2"/>
    <property type="match status" value="1"/>
</dbReference>
<reference evidence="9" key="1">
    <citation type="journal article" date="2009" name="Rice">
        <title>De Novo Next Generation Sequencing of Plant Genomes.</title>
        <authorList>
            <person name="Rounsley S."/>
            <person name="Marri P.R."/>
            <person name="Yu Y."/>
            <person name="He R."/>
            <person name="Sisneros N."/>
            <person name="Goicoechea J.L."/>
            <person name="Lee S.J."/>
            <person name="Angelova A."/>
            <person name="Kudrna D."/>
            <person name="Luo M."/>
            <person name="Affourtit J."/>
            <person name="Desany B."/>
            <person name="Knight J."/>
            <person name="Niazi F."/>
            <person name="Egholm M."/>
            <person name="Wing R.A."/>
        </authorList>
    </citation>
    <scope>NUCLEOTIDE SEQUENCE [LARGE SCALE GENOMIC DNA]</scope>
    <source>
        <strain evidence="9">cv. IRGC 105608</strain>
    </source>
</reference>
<organism evidence="9">
    <name type="scientific">Oryza barthii</name>
    <dbReference type="NCBI Taxonomy" id="65489"/>
    <lineage>
        <taxon>Eukaryota</taxon>
        <taxon>Viridiplantae</taxon>
        <taxon>Streptophyta</taxon>
        <taxon>Embryophyta</taxon>
        <taxon>Tracheophyta</taxon>
        <taxon>Spermatophyta</taxon>
        <taxon>Magnoliopsida</taxon>
        <taxon>Liliopsida</taxon>
        <taxon>Poales</taxon>
        <taxon>Poaceae</taxon>
        <taxon>BOP clade</taxon>
        <taxon>Oryzoideae</taxon>
        <taxon>Oryzeae</taxon>
        <taxon>Oryzinae</taxon>
        <taxon>Oryza</taxon>
    </lineage>
</organism>
<evidence type="ECO:0000313" key="9">
    <source>
        <dbReference type="EnsemblPlants" id="OBART03G04810.1"/>
    </source>
</evidence>
<comment type="subcellular location">
    <subcellularLocation>
        <location evidence="1">Membrane</location>
        <topology evidence="1">Single-pass membrane protein</topology>
    </subcellularLocation>
</comment>
<evidence type="ECO:0000256" key="4">
    <source>
        <dbReference type="ARBA" id="ARBA00023136"/>
    </source>
</evidence>
<evidence type="ECO:0000256" key="1">
    <source>
        <dbReference type="ARBA" id="ARBA00004167"/>
    </source>
</evidence>
<keyword evidence="2 7" id="KW-0812">Transmembrane</keyword>
<dbReference type="Gramene" id="OBART03G04810.1">
    <property type="protein sequence ID" value="OBART03G04810.1"/>
    <property type="gene ID" value="OBART03G04810"/>
</dbReference>
<feature type="region of interest" description="Disordered" evidence="6">
    <location>
        <begin position="179"/>
        <end position="223"/>
    </location>
</feature>
<dbReference type="Proteomes" id="UP000026960">
    <property type="component" value="Chromosome 3"/>
</dbReference>
<dbReference type="InterPro" id="IPR039306">
    <property type="entry name" value="MYOB"/>
</dbReference>
<keyword evidence="3 7" id="KW-1133">Transmembrane helix</keyword>
<sequence length="759" mass="84689">MAAKARARSPDFARQFWPVLCHAFSECSLIIMLFVTAVVSFTATRFARIWSLRPPCILCSRLDRLLHGNTWFSEDLICAAHKLEISQLEYCQSHNKLAHSDDLCERCLLSCAGLDGKPNKLKSMRNKDKVNSQPRSRHTHLCSCCSETFKKTRHAHKLPELANGIVPDDVSTVKERSIDMTSVGHSSDEGSEDLSYGGYSKLNVRHDSESENRISDDDEDEDGNSMIHKATQRSRDFLFHDSQLQPMISDTNSLSMHPSENVVLAEPMNTAPVPVSTAAKTDNVATGTNLVSAAKSSEHIAQGSREISLSNVNVSGNNHDVQPKIVPEQVCAELPKEKTFLVGIEEVGDSAGISGSPDEEVAKGFVASANAGMSSVLDACINRKNSMKSASRRRSNLQSPRWSEIISAKDNSSRTNQEVKTFLSQMSSARGFDGPWSEVAASPRITQIDDKQYDATGSRQFLETNYSNMEPFDVHATSEDEGDTSLEGLKQKVELGKKKMSILYKEFEAERSASAVAASEAMAMINRLQEEKASMHMEALQYLRMMEEQADHDQEAIERLNDLLTEREKEMLDLEAELDNYRRLHEPFGCKFDFTDGDMASGVLDSSDFMRDTMFDFEDEKANILKSLSKLEETLGMSSTDRHNFGGTYDSLQNMSVLHPEHWSGEPVSSQQIDENQSVDSGSCSHLDDGRISSMTSVKHEISLLNTRFTALETDQKFLKQILSSLKCSDDGVQCVQEITAHLRELRRIMTEQRERAVL</sequence>
<evidence type="ECO:0000256" key="7">
    <source>
        <dbReference type="SAM" id="Phobius"/>
    </source>
</evidence>
<name>A0A0D3FE70_9ORYZ</name>
<feature type="transmembrane region" description="Helical" evidence="7">
    <location>
        <begin position="20"/>
        <end position="43"/>
    </location>
</feature>
<evidence type="ECO:0000256" key="2">
    <source>
        <dbReference type="ARBA" id="ARBA00022692"/>
    </source>
</evidence>
<dbReference type="PROSITE" id="PS51775">
    <property type="entry name" value="GTD_BINDING"/>
    <property type="match status" value="1"/>
</dbReference>
<dbReference type="GO" id="GO:0016020">
    <property type="term" value="C:membrane"/>
    <property type="evidence" value="ECO:0007669"/>
    <property type="project" value="UniProtKB-SubCell"/>
</dbReference>
<evidence type="ECO:0000313" key="10">
    <source>
        <dbReference type="Proteomes" id="UP000026960"/>
    </source>
</evidence>
<accession>A0A0D3FE70</accession>
<feature type="coiled-coil region" evidence="5">
    <location>
        <begin position="543"/>
        <end position="584"/>
    </location>
</feature>
<feature type="region of interest" description="Disordered" evidence="6">
    <location>
        <begin position="661"/>
        <end position="685"/>
    </location>
</feature>
<dbReference type="HOGENOM" id="CLU_009392_2_0_1"/>
<keyword evidence="5" id="KW-0175">Coiled coil</keyword>
<dbReference type="eggNOG" id="ENOG502RMYJ">
    <property type="taxonomic scope" value="Eukaryota"/>
</dbReference>
<proteinExistence type="predicted"/>
<dbReference type="PaxDb" id="65489-OBART03G04810.1"/>
<reference evidence="9" key="2">
    <citation type="submission" date="2015-03" db="UniProtKB">
        <authorList>
            <consortium name="EnsemblPlants"/>
        </authorList>
    </citation>
    <scope>IDENTIFICATION</scope>
</reference>
<evidence type="ECO:0000256" key="5">
    <source>
        <dbReference type="SAM" id="Coils"/>
    </source>
</evidence>
<dbReference type="InterPro" id="IPR007656">
    <property type="entry name" value="GTD-bd"/>
</dbReference>
<dbReference type="GO" id="GO:0080115">
    <property type="term" value="F:myosin XI tail binding"/>
    <property type="evidence" value="ECO:0007669"/>
    <property type="project" value="UniProtKB-ARBA"/>
</dbReference>
<dbReference type="PANTHER" id="PTHR31448:SF45">
    <property type="entry name" value="EXPRESSED PROTEIN"/>
    <property type="match status" value="1"/>
</dbReference>
<dbReference type="STRING" id="65489.A0A0D3FE70"/>
<keyword evidence="4 7" id="KW-0472">Membrane</keyword>
<dbReference type="EnsemblPlants" id="OBART03G04810.1">
    <property type="protein sequence ID" value="OBART03G04810.1"/>
    <property type="gene ID" value="OBART03G04810"/>
</dbReference>
<feature type="domain" description="GTD-binding" evidence="8">
    <location>
        <begin position="484"/>
        <end position="582"/>
    </location>
</feature>
<dbReference type="Pfam" id="PF04576">
    <property type="entry name" value="Zein-binding"/>
    <property type="match status" value="1"/>
</dbReference>
<evidence type="ECO:0000256" key="6">
    <source>
        <dbReference type="SAM" id="MobiDB-lite"/>
    </source>
</evidence>